<dbReference type="CDD" id="cd08897">
    <property type="entry name" value="SRPBCC_CalC_Aha1-like_4"/>
    <property type="match status" value="1"/>
</dbReference>
<evidence type="ECO:0000313" key="3">
    <source>
        <dbReference type="EMBL" id="SEN08096.1"/>
    </source>
</evidence>
<name>A0A1H8DLQ4_9FLAO</name>
<accession>A0A1H8DLQ4</accession>
<gene>
    <name evidence="3" type="ORF">SAMN05421856_11434</name>
</gene>
<reference evidence="4" key="1">
    <citation type="submission" date="2016-10" db="EMBL/GenBank/DDBJ databases">
        <authorList>
            <person name="Varghese N."/>
            <person name="Submissions S."/>
        </authorList>
    </citation>
    <scope>NUCLEOTIDE SEQUENCE [LARGE SCALE GENOMIC DNA]</scope>
    <source>
        <strain evidence="4">DSM 17453</strain>
    </source>
</reference>
<feature type="domain" description="Activator of Hsp90 ATPase homologue 1/2-like C-terminal" evidence="2">
    <location>
        <begin position="26"/>
        <end position="149"/>
    </location>
</feature>
<dbReference type="Pfam" id="PF08327">
    <property type="entry name" value="AHSA1"/>
    <property type="match status" value="1"/>
</dbReference>
<dbReference type="SUPFAM" id="SSF55961">
    <property type="entry name" value="Bet v1-like"/>
    <property type="match status" value="1"/>
</dbReference>
<dbReference type="InterPro" id="IPR013538">
    <property type="entry name" value="ASHA1/2-like_C"/>
</dbReference>
<evidence type="ECO:0000313" key="4">
    <source>
        <dbReference type="Proteomes" id="UP000199450"/>
    </source>
</evidence>
<dbReference type="Gene3D" id="3.30.530.20">
    <property type="match status" value="1"/>
</dbReference>
<dbReference type="EMBL" id="FOBV01000014">
    <property type="protein sequence ID" value="SEN08096.1"/>
    <property type="molecule type" value="Genomic_DNA"/>
</dbReference>
<keyword evidence="4" id="KW-1185">Reference proteome</keyword>
<sequence length="151" mass="17748">MAERCPFVTPNNIYMEPISIDITILAPVQKVWDYFNGPEHITQWNFASDTWECPSAEVDLKPGGKFKTRMQAKDGSFGFDFVGIYDEIIPERNITYHTEDHRKVQVIFEKIDENTTKVTEIFDPEKQNPVEMQRDGWYAILNNFHKYVENH</sequence>
<dbReference type="STRING" id="295069.SAMN05421856_11434"/>
<evidence type="ECO:0000256" key="1">
    <source>
        <dbReference type="ARBA" id="ARBA00006817"/>
    </source>
</evidence>
<protein>
    <submittedName>
        <fullName evidence="3">Uncharacterized conserved protein YndB, AHSA1/START domain</fullName>
    </submittedName>
</protein>
<organism evidence="3 4">
    <name type="scientific">Chryseobacterium taichungense</name>
    <dbReference type="NCBI Taxonomy" id="295069"/>
    <lineage>
        <taxon>Bacteria</taxon>
        <taxon>Pseudomonadati</taxon>
        <taxon>Bacteroidota</taxon>
        <taxon>Flavobacteriia</taxon>
        <taxon>Flavobacteriales</taxon>
        <taxon>Weeksellaceae</taxon>
        <taxon>Chryseobacterium group</taxon>
        <taxon>Chryseobacterium</taxon>
    </lineage>
</organism>
<proteinExistence type="inferred from homology"/>
<evidence type="ECO:0000259" key="2">
    <source>
        <dbReference type="Pfam" id="PF08327"/>
    </source>
</evidence>
<dbReference type="InterPro" id="IPR023393">
    <property type="entry name" value="START-like_dom_sf"/>
</dbReference>
<dbReference type="AlphaFoldDB" id="A0A1H8DLQ4"/>
<dbReference type="Proteomes" id="UP000199450">
    <property type="component" value="Unassembled WGS sequence"/>
</dbReference>
<comment type="similarity">
    <text evidence="1">Belongs to the AHA1 family.</text>
</comment>